<keyword evidence="4" id="KW-0677">Repeat</keyword>
<dbReference type="Proteomes" id="UP000603602">
    <property type="component" value="Unassembled WGS sequence"/>
</dbReference>
<dbReference type="EMBL" id="JACYTO010000001">
    <property type="protein sequence ID" value="MBD8502138.1"/>
    <property type="molecule type" value="Genomic_DNA"/>
</dbReference>
<feature type="transmembrane region" description="Helical" evidence="8">
    <location>
        <begin position="83"/>
        <end position="104"/>
    </location>
</feature>
<gene>
    <name evidence="10" type="ORF">IFO67_04525</name>
</gene>
<comment type="subcellular location">
    <subcellularLocation>
        <location evidence="1">Membrane</location>
        <topology evidence="1">Multi-pass membrane protein</topology>
    </subcellularLocation>
</comment>
<feature type="transmembrane region" description="Helical" evidence="8">
    <location>
        <begin position="135"/>
        <end position="154"/>
    </location>
</feature>
<evidence type="ECO:0000256" key="1">
    <source>
        <dbReference type="ARBA" id="ARBA00004141"/>
    </source>
</evidence>
<name>A0ABR9B6Z9_9RHOO</name>
<feature type="transmembrane region" description="Helical" evidence="8">
    <location>
        <begin position="52"/>
        <end position="71"/>
    </location>
</feature>
<feature type="transmembrane region" description="Helical" evidence="8">
    <location>
        <begin position="433"/>
        <end position="461"/>
    </location>
</feature>
<feature type="transmembrane region" description="Helical" evidence="8">
    <location>
        <begin position="174"/>
        <end position="197"/>
    </location>
</feature>
<dbReference type="InterPro" id="IPR036721">
    <property type="entry name" value="RCK_C_sf"/>
</dbReference>
<reference evidence="11" key="1">
    <citation type="submission" date="2023-07" db="EMBL/GenBank/DDBJ databases">
        <title>Thauera sp. CAU 1555 isolated from sand of Yaerae Beach.</title>
        <authorList>
            <person name="Kim W."/>
        </authorList>
    </citation>
    <scope>NUCLEOTIDE SEQUENCE [LARGE SCALE GENOMIC DNA]</scope>
    <source>
        <strain evidence="11">CAU 1555</strain>
    </source>
</reference>
<feature type="transmembrane region" description="Helical" evidence="8">
    <location>
        <begin position="562"/>
        <end position="580"/>
    </location>
</feature>
<dbReference type="InterPro" id="IPR051679">
    <property type="entry name" value="DASS-Related_Transporters"/>
</dbReference>
<feature type="transmembrane region" description="Helical" evidence="8">
    <location>
        <begin position="600"/>
        <end position="620"/>
    </location>
</feature>
<feature type="region of interest" description="Disordered" evidence="7">
    <location>
        <begin position="292"/>
        <end position="339"/>
    </location>
</feature>
<evidence type="ECO:0000256" key="2">
    <source>
        <dbReference type="ARBA" id="ARBA00022448"/>
    </source>
</evidence>
<comment type="caution">
    <text evidence="10">The sequence shown here is derived from an EMBL/GenBank/DDBJ whole genome shotgun (WGS) entry which is preliminary data.</text>
</comment>
<evidence type="ECO:0000256" key="4">
    <source>
        <dbReference type="ARBA" id="ARBA00022737"/>
    </source>
</evidence>
<feature type="transmembrane region" description="Helical" evidence="8">
    <location>
        <begin position="512"/>
        <end position="532"/>
    </location>
</feature>
<keyword evidence="3 8" id="KW-0812">Transmembrane</keyword>
<dbReference type="InterPro" id="IPR006037">
    <property type="entry name" value="RCK_C"/>
</dbReference>
<evidence type="ECO:0000313" key="11">
    <source>
        <dbReference type="Proteomes" id="UP000603602"/>
    </source>
</evidence>
<feature type="transmembrane region" description="Helical" evidence="8">
    <location>
        <begin position="6"/>
        <end position="22"/>
    </location>
</feature>
<dbReference type="Gene3D" id="3.30.70.1450">
    <property type="entry name" value="Regulator of K+ conductance, C-terminal domain"/>
    <property type="match status" value="2"/>
</dbReference>
<evidence type="ECO:0000256" key="3">
    <source>
        <dbReference type="ARBA" id="ARBA00022692"/>
    </source>
</evidence>
<feature type="transmembrane region" description="Helical" evidence="8">
    <location>
        <begin position="29"/>
        <end position="46"/>
    </location>
</feature>
<evidence type="ECO:0000259" key="9">
    <source>
        <dbReference type="PROSITE" id="PS51202"/>
    </source>
</evidence>
<organism evidence="10 11">
    <name type="scientific">Thauera sedimentorum</name>
    <dbReference type="NCBI Taxonomy" id="2767595"/>
    <lineage>
        <taxon>Bacteria</taxon>
        <taxon>Pseudomonadati</taxon>
        <taxon>Pseudomonadota</taxon>
        <taxon>Betaproteobacteria</taxon>
        <taxon>Rhodocyclales</taxon>
        <taxon>Zoogloeaceae</taxon>
        <taxon>Thauera</taxon>
    </lineage>
</organism>
<evidence type="ECO:0000256" key="6">
    <source>
        <dbReference type="ARBA" id="ARBA00023136"/>
    </source>
</evidence>
<dbReference type="PANTHER" id="PTHR43652:SF2">
    <property type="entry name" value="BASIC AMINO ACID ANTIPORTER YFCC-RELATED"/>
    <property type="match status" value="1"/>
</dbReference>
<evidence type="ECO:0000313" key="10">
    <source>
        <dbReference type="EMBL" id="MBD8502138.1"/>
    </source>
</evidence>
<dbReference type="Pfam" id="PF03600">
    <property type="entry name" value="CitMHS"/>
    <property type="match status" value="1"/>
</dbReference>
<dbReference type="InterPro" id="IPR004680">
    <property type="entry name" value="Cit_transptr-like_dom"/>
</dbReference>
<accession>A0ABR9B6Z9</accession>
<keyword evidence="6 8" id="KW-0472">Membrane</keyword>
<proteinExistence type="predicted"/>
<evidence type="ECO:0000256" key="5">
    <source>
        <dbReference type="ARBA" id="ARBA00022989"/>
    </source>
</evidence>
<keyword evidence="2" id="KW-0813">Transport</keyword>
<evidence type="ECO:0000256" key="7">
    <source>
        <dbReference type="SAM" id="MobiDB-lite"/>
    </source>
</evidence>
<sequence>MSADQATILAVLLATMAMFLFGRWRHDMVAVGALLACVLSGLVSYQDAFAGFGHPAVVTVACVLILSAALQHTGAVDALTRRVLPASAGAMTSIAALTALAAVLSGFMNNVGALALLMPVAVQIARRLDLPPGRVLMPLAFGSILGGMTTMVGTPPNLIVAGFRQASGAGSFGVFDFTPVGLAVAASGVAFIALLGWRLVPARRAAGVESFETGAYITEARVPEDGKAVGMTLGEIEALFSNDDAQLIGMVRNELRIHAPNPRRRVRAGDILMIEAEADTLSAALSAAGLELAEARKPDEDKDEDKEDGGRAKDKASDKEDEGDKDETEKDARPANGDEVALTELAVLPQSSLIQRSPRELQLRTRYSINLLALSRQGQRSVARLRHQRLMAGDVLLMQGHPDAVADFAAETGCVPLAQRPLRLPADGMAWRAAAIMVLSIGVAALGLLPAHVALAAGVLASMALRTVPLRAVYTSVDWPVVVLLAALLPVAGAMETTGAADLIAGALMQDLARGQPVIALAVVLVVTMTLSDLMNNAATAAVMCQIALSTAASLGVSADPFLMAVAVGASCAFLTPIGHQNNTLILGPGGFRFGDYWRLGLPLEILVVAVSLPMLLWVWPL</sequence>
<dbReference type="PROSITE" id="PS51202">
    <property type="entry name" value="RCK_C"/>
    <property type="match status" value="2"/>
</dbReference>
<dbReference type="RefSeq" id="WP_187716934.1">
    <property type="nucleotide sequence ID" value="NZ_JACTAH010000001.1"/>
</dbReference>
<dbReference type="Pfam" id="PF02080">
    <property type="entry name" value="TrkA_C"/>
    <property type="match status" value="2"/>
</dbReference>
<keyword evidence="5 8" id="KW-1133">Transmembrane helix</keyword>
<feature type="domain" description="RCK C-terminal" evidence="9">
    <location>
        <begin position="330"/>
        <end position="414"/>
    </location>
</feature>
<evidence type="ECO:0000256" key="8">
    <source>
        <dbReference type="SAM" id="Phobius"/>
    </source>
</evidence>
<protein>
    <submittedName>
        <fullName evidence="10">SLC13 family permease</fullName>
    </submittedName>
</protein>
<dbReference type="SUPFAM" id="SSF116726">
    <property type="entry name" value="TrkA C-terminal domain-like"/>
    <property type="match status" value="2"/>
</dbReference>
<dbReference type="PANTHER" id="PTHR43652">
    <property type="entry name" value="BASIC AMINO ACID ANTIPORTER YFCC-RELATED"/>
    <property type="match status" value="1"/>
</dbReference>
<feature type="transmembrane region" description="Helical" evidence="8">
    <location>
        <begin position="481"/>
        <end position="505"/>
    </location>
</feature>
<feature type="domain" description="RCK C-terminal" evidence="9">
    <location>
        <begin position="206"/>
        <end position="290"/>
    </location>
</feature>
<keyword evidence="11" id="KW-1185">Reference proteome</keyword>
<feature type="compositionally biased region" description="Basic and acidic residues" evidence="7">
    <location>
        <begin position="308"/>
        <end position="318"/>
    </location>
</feature>